<feature type="domain" description="HD" evidence="2">
    <location>
        <begin position="80"/>
        <end position="226"/>
    </location>
</feature>
<evidence type="ECO:0000256" key="1">
    <source>
        <dbReference type="ARBA" id="ARBA00022801"/>
    </source>
</evidence>
<dbReference type="Pfam" id="PF13286">
    <property type="entry name" value="HD_assoc"/>
    <property type="match status" value="1"/>
</dbReference>
<proteinExistence type="predicted"/>
<dbReference type="GO" id="GO:0016787">
    <property type="term" value="F:hydrolase activity"/>
    <property type="evidence" value="ECO:0007669"/>
    <property type="project" value="UniProtKB-KW"/>
</dbReference>
<dbReference type="PROSITE" id="PS51831">
    <property type="entry name" value="HD"/>
    <property type="match status" value="1"/>
</dbReference>
<dbReference type="InterPro" id="IPR006674">
    <property type="entry name" value="HD_domain"/>
</dbReference>
<dbReference type="STRING" id="419481.SAMN05216233_1313"/>
<organism evidence="3 4">
    <name type="scientific">Desulfoluna spongiiphila</name>
    <dbReference type="NCBI Taxonomy" id="419481"/>
    <lineage>
        <taxon>Bacteria</taxon>
        <taxon>Pseudomonadati</taxon>
        <taxon>Thermodesulfobacteriota</taxon>
        <taxon>Desulfobacteria</taxon>
        <taxon>Desulfobacterales</taxon>
        <taxon>Desulfolunaceae</taxon>
        <taxon>Desulfoluna</taxon>
    </lineage>
</organism>
<dbReference type="EMBL" id="FMUX01000031">
    <property type="protein sequence ID" value="SCY87643.1"/>
    <property type="molecule type" value="Genomic_DNA"/>
</dbReference>
<dbReference type="InterPro" id="IPR051094">
    <property type="entry name" value="Diverse_Catalytic_Enzymes"/>
</dbReference>
<dbReference type="Pfam" id="PF01966">
    <property type="entry name" value="HD"/>
    <property type="match status" value="1"/>
</dbReference>
<dbReference type="InterPro" id="IPR026875">
    <property type="entry name" value="PHydrolase_assoc_dom"/>
</dbReference>
<dbReference type="SUPFAM" id="SSF109604">
    <property type="entry name" value="HD-domain/PDEase-like"/>
    <property type="match status" value="1"/>
</dbReference>
<keyword evidence="4" id="KW-1185">Reference proteome</keyword>
<protein>
    <submittedName>
        <fullName evidence="3">dGTPase</fullName>
    </submittedName>
</protein>
<dbReference type="Proteomes" id="UP000198870">
    <property type="component" value="Unassembled WGS sequence"/>
</dbReference>
<dbReference type="InterPro" id="IPR003607">
    <property type="entry name" value="HD/PDEase_dom"/>
</dbReference>
<accession>A0A1G5JGY4</accession>
<sequence length="387" mass="43107">MNPSGTTIRRRLERVEETLSPFAARSTNALRRTDDPAEASGYRPAYAVDVDRIINSQAYTRYIDKTQVFSLIQNDHLTHRVLHVQLASRIARTVGRALGLNEDLIEAIALGHDIGHAPFGHQGEQILSALSKAAGLGPFRHNIQSVRCLDTLEKEGKGWNLTLQTLDGIFCHNGESHDVPLSPDPTKTFACLDDEMRRLGEGKRFAPSPLTLEGCVVKFADTISYIGRDIEDAIRLGVIKRGELPRECTRILGETNGTIVYSLVTDVITHSSGDEIRYSDEVAEAIKALKTFNLKRIYRSPAIKAHLGNLSDLFALVFENCLGDLRKKREGSLIMEGFVRNMTPAYLDTTPAEMVVRDFISGMTDTYFLRLCPEELRPHVIHLTPSP</sequence>
<name>A0A1G5JGY4_9BACT</name>
<dbReference type="RefSeq" id="WP_092215524.1">
    <property type="nucleotide sequence ID" value="NZ_FMUX01000031.1"/>
</dbReference>
<evidence type="ECO:0000259" key="2">
    <source>
        <dbReference type="PROSITE" id="PS51831"/>
    </source>
</evidence>
<evidence type="ECO:0000313" key="3">
    <source>
        <dbReference type="EMBL" id="SCY87643.1"/>
    </source>
</evidence>
<gene>
    <name evidence="3" type="ORF">SAMN05216233_1313</name>
</gene>
<keyword evidence="1" id="KW-0378">Hydrolase</keyword>
<dbReference type="OrthoDB" id="9803619at2"/>
<evidence type="ECO:0000313" key="4">
    <source>
        <dbReference type="Proteomes" id="UP000198870"/>
    </source>
</evidence>
<dbReference type="PANTHER" id="PTHR35795">
    <property type="entry name" value="SLR1885 PROTEIN"/>
    <property type="match status" value="1"/>
</dbReference>
<reference evidence="3 4" key="1">
    <citation type="submission" date="2016-10" db="EMBL/GenBank/DDBJ databases">
        <authorList>
            <person name="de Groot N.N."/>
        </authorList>
    </citation>
    <scope>NUCLEOTIDE SEQUENCE [LARGE SCALE GENOMIC DNA]</scope>
    <source>
        <strain evidence="3 4">AA1</strain>
    </source>
</reference>
<dbReference type="SMART" id="SM00471">
    <property type="entry name" value="HDc"/>
    <property type="match status" value="1"/>
</dbReference>
<dbReference type="AlphaFoldDB" id="A0A1G5JGY4"/>
<dbReference type="PANTHER" id="PTHR35795:SF1">
    <property type="entry name" value="BIS(5'-NUCLEOSYL)-TETRAPHOSPHATASE, SYMMETRICAL"/>
    <property type="match status" value="1"/>
</dbReference>
<dbReference type="Gene3D" id="1.10.3210.10">
    <property type="entry name" value="Hypothetical protein af1432"/>
    <property type="match status" value="1"/>
</dbReference>
<dbReference type="CDD" id="cd00077">
    <property type="entry name" value="HDc"/>
    <property type="match status" value="1"/>
</dbReference>